<accession>A0A194PV55</accession>
<dbReference type="PANTHER" id="PTHR31965">
    <property type="entry name" value="TRANSMEMBRANE PROTEIN 42"/>
    <property type="match status" value="1"/>
</dbReference>
<organism evidence="2 3">
    <name type="scientific">Papilio xuthus</name>
    <name type="common">Asian swallowtail butterfly</name>
    <dbReference type="NCBI Taxonomy" id="66420"/>
    <lineage>
        <taxon>Eukaryota</taxon>
        <taxon>Metazoa</taxon>
        <taxon>Ecdysozoa</taxon>
        <taxon>Arthropoda</taxon>
        <taxon>Hexapoda</taxon>
        <taxon>Insecta</taxon>
        <taxon>Pterygota</taxon>
        <taxon>Neoptera</taxon>
        <taxon>Endopterygota</taxon>
        <taxon>Lepidoptera</taxon>
        <taxon>Glossata</taxon>
        <taxon>Ditrysia</taxon>
        <taxon>Papilionoidea</taxon>
        <taxon>Papilionidae</taxon>
        <taxon>Papilioninae</taxon>
        <taxon>Papilio</taxon>
    </lineage>
</organism>
<reference evidence="2 3" key="1">
    <citation type="journal article" date="2015" name="Nat. Commun.">
        <title>Outbred genome sequencing and CRISPR/Cas9 gene editing in butterflies.</title>
        <authorList>
            <person name="Li X."/>
            <person name="Fan D."/>
            <person name="Zhang W."/>
            <person name="Liu G."/>
            <person name="Zhang L."/>
            <person name="Zhao L."/>
            <person name="Fang X."/>
            <person name="Chen L."/>
            <person name="Dong Y."/>
            <person name="Chen Y."/>
            <person name="Ding Y."/>
            <person name="Zhao R."/>
            <person name="Feng M."/>
            <person name="Zhu Y."/>
            <person name="Feng Y."/>
            <person name="Jiang X."/>
            <person name="Zhu D."/>
            <person name="Xiang H."/>
            <person name="Feng X."/>
            <person name="Li S."/>
            <person name="Wang J."/>
            <person name="Zhang G."/>
            <person name="Kronforst M.R."/>
            <person name="Wang W."/>
        </authorList>
    </citation>
    <scope>NUCLEOTIDE SEQUENCE [LARGE SCALE GENOMIC DNA]</scope>
    <source>
        <strain evidence="2">Ya'a_city_454_Px</strain>
        <tissue evidence="2">Whole body</tissue>
    </source>
</reference>
<keyword evidence="3" id="KW-1185">Reference proteome</keyword>
<protein>
    <recommendedName>
        <fullName evidence="4">Transmembrane protein 42</fullName>
    </recommendedName>
</protein>
<gene>
    <name evidence="2" type="ORF">RR46_09188</name>
</gene>
<feature type="transmembrane region" description="Helical" evidence="1">
    <location>
        <begin position="125"/>
        <end position="142"/>
    </location>
</feature>
<dbReference type="Proteomes" id="UP000053268">
    <property type="component" value="Unassembled WGS sequence"/>
</dbReference>
<keyword evidence="1" id="KW-0472">Membrane</keyword>
<dbReference type="Gene3D" id="1.10.3730.20">
    <property type="match status" value="1"/>
</dbReference>
<evidence type="ECO:0000256" key="1">
    <source>
        <dbReference type="SAM" id="Phobius"/>
    </source>
</evidence>
<evidence type="ECO:0000313" key="3">
    <source>
        <dbReference type="Proteomes" id="UP000053268"/>
    </source>
</evidence>
<evidence type="ECO:0008006" key="4">
    <source>
        <dbReference type="Google" id="ProtNLM"/>
    </source>
</evidence>
<dbReference type="AlphaFoldDB" id="A0A194PV55"/>
<proteinExistence type="predicted"/>
<feature type="transmembrane region" description="Helical" evidence="1">
    <location>
        <begin position="65"/>
        <end position="87"/>
    </location>
</feature>
<dbReference type="SUPFAM" id="SSF103481">
    <property type="entry name" value="Multidrug resistance efflux transporter EmrE"/>
    <property type="match status" value="1"/>
</dbReference>
<dbReference type="EMBL" id="KQ459590">
    <property type="protein sequence ID" value="KPI97281.1"/>
    <property type="molecule type" value="Genomic_DNA"/>
</dbReference>
<keyword evidence="1" id="KW-1133">Transmembrane helix</keyword>
<name>A0A194PV55_PAPXU</name>
<evidence type="ECO:0000313" key="2">
    <source>
        <dbReference type="EMBL" id="KPI97281.1"/>
    </source>
</evidence>
<keyword evidence="1" id="KW-0812">Transmembrane</keyword>
<dbReference type="InterPro" id="IPR037185">
    <property type="entry name" value="EmrE-like"/>
</dbReference>
<dbReference type="PANTHER" id="PTHR31965:SF1">
    <property type="entry name" value="TRANSMEMBRANE PROTEIN 42"/>
    <property type="match status" value="1"/>
</dbReference>
<sequence>MEYEISERAQNNNAHASIGPHWTHGTLGHQRILVCFPRRPHGTWASIGSTLGKLSGTPTIVGDSYLIWAILLAVMVLTNTWGCRYYLRSLDAANNSVAPTVISAASSYVLSVVIGVTLFDDGATVLLWLGIFFIVMGLILIARPRVDKVKI</sequence>
<dbReference type="InterPro" id="IPR039632">
    <property type="entry name" value="TMEM42"/>
</dbReference>
<feature type="transmembrane region" description="Helical" evidence="1">
    <location>
        <begin position="99"/>
        <end position="119"/>
    </location>
</feature>